<evidence type="ECO:0000313" key="3">
    <source>
        <dbReference type="Proteomes" id="UP001358586"/>
    </source>
</evidence>
<comment type="caution">
    <text evidence="2">The sequence shown here is derived from an EMBL/GenBank/DDBJ whole genome shotgun (WGS) entry which is preliminary data.</text>
</comment>
<keyword evidence="3" id="KW-1185">Reference proteome</keyword>
<organism evidence="2 3">
    <name type="scientific">Gossypium arboreum</name>
    <name type="common">Tree cotton</name>
    <name type="synonym">Gossypium nanking</name>
    <dbReference type="NCBI Taxonomy" id="29729"/>
    <lineage>
        <taxon>Eukaryota</taxon>
        <taxon>Viridiplantae</taxon>
        <taxon>Streptophyta</taxon>
        <taxon>Embryophyta</taxon>
        <taxon>Tracheophyta</taxon>
        <taxon>Spermatophyta</taxon>
        <taxon>Magnoliopsida</taxon>
        <taxon>eudicotyledons</taxon>
        <taxon>Gunneridae</taxon>
        <taxon>Pentapetalae</taxon>
        <taxon>rosids</taxon>
        <taxon>malvids</taxon>
        <taxon>Malvales</taxon>
        <taxon>Malvaceae</taxon>
        <taxon>Malvoideae</taxon>
        <taxon>Gossypium</taxon>
    </lineage>
</organism>
<gene>
    <name evidence="2" type="ORF">PVK06_035813</name>
</gene>
<evidence type="ECO:0000256" key="1">
    <source>
        <dbReference type="SAM" id="MobiDB-lite"/>
    </source>
</evidence>
<sequence>MKGCRNTNPSLPQRSKTSTRNQPGAVFQGCRDTNEGTKATIEDVVTPSNLCHDIENSKAKIVPTFEDVVTSKLVCRNTEA</sequence>
<reference evidence="2 3" key="1">
    <citation type="submission" date="2023-03" db="EMBL/GenBank/DDBJ databases">
        <title>WGS of Gossypium arboreum.</title>
        <authorList>
            <person name="Yu D."/>
        </authorList>
    </citation>
    <scope>NUCLEOTIDE SEQUENCE [LARGE SCALE GENOMIC DNA]</scope>
    <source>
        <tissue evidence="2">Leaf</tissue>
    </source>
</reference>
<name>A0ABR0NHU0_GOSAR</name>
<accession>A0ABR0NHU0</accession>
<feature type="region of interest" description="Disordered" evidence="1">
    <location>
        <begin position="1"/>
        <end position="31"/>
    </location>
</feature>
<protein>
    <submittedName>
        <fullName evidence="2">Uncharacterized protein</fullName>
    </submittedName>
</protein>
<evidence type="ECO:0000313" key="2">
    <source>
        <dbReference type="EMBL" id="KAK5794574.1"/>
    </source>
</evidence>
<feature type="compositionally biased region" description="Polar residues" evidence="1">
    <location>
        <begin position="1"/>
        <end position="22"/>
    </location>
</feature>
<dbReference type="EMBL" id="JARKNE010000010">
    <property type="protein sequence ID" value="KAK5794574.1"/>
    <property type="molecule type" value="Genomic_DNA"/>
</dbReference>
<proteinExistence type="predicted"/>
<dbReference type="Proteomes" id="UP001358586">
    <property type="component" value="Chromosome 10"/>
</dbReference>